<gene>
    <name evidence="1" type="ORF">D9R08_14895</name>
</gene>
<reference evidence="1 2" key="1">
    <citation type="submission" date="2018-10" db="EMBL/GenBank/DDBJ databases">
        <authorList>
            <person name="Jung H.S."/>
            <person name="Jeon C.O."/>
        </authorList>
    </citation>
    <scope>NUCLEOTIDE SEQUENCE [LARGE SCALE GENOMIC DNA]</scope>
    <source>
        <strain evidence="1 2">MA-7-27</strain>
    </source>
</reference>
<accession>A0A3L9XY80</accession>
<proteinExistence type="predicted"/>
<name>A0A3L9XY80_9RHOB</name>
<keyword evidence="2" id="KW-1185">Reference proteome</keyword>
<dbReference type="Proteomes" id="UP000281343">
    <property type="component" value="Unassembled WGS sequence"/>
</dbReference>
<sequence length="103" mass="12905">MHDFLPKENRDDVVEVKRSRVPRLGDDERPYLEHYVIRMPRYYWRLLDWMQEKRGMGASFIFHHCDVVKFQKWEKISEFFMFFIDDWIKKENDLRRVFNSVNT</sequence>
<comment type="caution">
    <text evidence="1">The sequence shown here is derived from an EMBL/GenBank/DDBJ whole genome shotgun (WGS) entry which is preliminary data.</text>
</comment>
<dbReference type="EMBL" id="RCNT01000007">
    <property type="protein sequence ID" value="RMA41581.1"/>
    <property type="molecule type" value="Genomic_DNA"/>
</dbReference>
<evidence type="ECO:0000313" key="1">
    <source>
        <dbReference type="EMBL" id="RMA41581.1"/>
    </source>
</evidence>
<organism evidence="1 2">
    <name type="scientific">Rhodophyticola porphyridii</name>
    <dbReference type="NCBI Taxonomy" id="1852017"/>
    <lineage>
        <taxon>Bacteria</taxon>
        <taxon>Pseudomonadati</taxon>
        <taxon>Pseudomonadota</taxon>
        <taxon>Alphaproteobacteria</taxon>
        <taxon>Rhodobacterales</taxon>
        <taxon>Roseobacteraceae</taxon>
        <taxon>Rhodophyticola</taxon>
    </lineage>
</organism>
<dbReference type="AlphaFoldDB" id="A0A3L9XY80"/>
<evidence type="ECO:0000313" key="2">
    <source>
        <dbReference type="Proteomes" id="UP000281343"/>
    </source>
</evidence>
<protein>
    <submittedName>
        <fullName evidence="1">Uncharacterized protein</fullName>
    </submittedName>
</protein>